<sequence length="78" mass="8673">MTDADAQPEELHEILRLATELAQHCLQADAAEQSAYPERRKVLLSAAQFLHDNGVAWSPVLREAVARATERIEPLPGR</sequence>
<evidence type="ECO:0000313" key="1">
    <source>
        <dbReference type="EMBL" id="QGY01434.1"/>
    </source>
</evidence>
<dbReference type="EMBL" id="CP043538">
    <property type="protein sequence ID" value="QGY01434.1"/>
    <property type="molecule type" value="Genomic_DNA"/>
</dbReference>
<accession>A0A6B9FJY2</accession>
<gene>
    <name evidence="1" type="ORF">MMSR116_05610</name>
</gene>
<proteinExistence type="predicted"/>
<reference evidence="1 2" key="2">
    <citation type="journal article" date="2013" name="Genome Announc.">
        <title>Draft Genome Sequence of Methylobacterium mesophilicum Strain SR1.6/6, Isolated from Citrus sinensis.</title>
        <authorList>
            <person name="Marinho Almeida D."/>
            <person name="Dini-Andreote F."/>
            <person name="Camargo Neves A.A."/>
            <person name="Juca Ramos R.T."/>
            <person name="Andreote F.D."/>
            <person name="Carneiro A.R."/>
            <person name="Oliveira de Souza Lima A."/>
            <person name="Caracciolo Gomes de Sa P.H."/>
            <person name="Ribeiro Barbosa M.S."/>
            <person name="Araujo W.L."/>
            <person name="Silva A."/>
        </authorList>
    </citation>
    <scope>NUCLEOTIDE SEQUENCE [LARGE SCALE GENOMIC DNA]</scope>
    <source>
        <strain evidence="1 2">SR1.6/6</strain>
    </source>
</reference>
<dbReference type="Proteomes" id="UP000012488">
    <property type="component" value="Chromosome"/>
</dbReference>
<reference evidence="1 2" key="1">
    <citation type="journal article" date="2012" name="Genet. Mol. Biol.">
        <title>Analysis of 16S rRNA and mxaF genes revealing insights into Methylobacterium niche-specific plant association.</title>
        <authorList>
            <person name="Dourado M.N."/>
            <person name="Andreote F.D."/>
            <person name="Dini-Andreote F."/>
            <person name="Conti R."/>
            <person name="Araujo J.M."/>
            <person name="Araujo W.L."/>
        </authorList>
    </citation>
    <scope>NUCLEOTIDE SEQUENCE [LARGE SCALE GENOMIC DNA]</scope>
    <source>
        <strain evidence="1 2">SR1.6/6</strain>
    </source>
</reference>
<name>A0A6B9FJY2_9HYPH</name>
<evidence type="ECO:0000313" key="2">
    <source>
        <dbReference type="Proteomes" id="UP000012488"/>
    </source>
</evidence>
<dbReference type="KEGG" id="mmes:MMSR116_05610"/>
<organism evidence="1 2">
    <name type="scientific">Methylobacterium mesophilicum SR1.6/6</name>
    <dbReference type="NCBI Taxonomy" id="908290"/>
    <lineage>
        <taxon>Bacteria</taxon>
        <taxon>Pseudomonadati</taxon>
        <taxon>Pseudomonadota</taxon>
        <taxon>Alphaproteobacteria</taxon>
        <taxon>Hyphomicrobiales</taxon>
        <taxon>Methylobacteriaceae</taxon>
        <taxon>Methylobacterium</taxon>
    </lineage>
</organism>
<protein>
    <submittedName>
        <fullName evidence="1">Uncharacterized protein</fullName>
    </submittedName>
</protein>
<dbReference type="AlphaFoldDB" id="A0A6B9FJY2"/>